<keyword evidence="2 5" id="KW-0489">Methyltransferase</keyword>
<evidence type="ECO:0000256" key="4">
    <source>
        <dbReference type="ARBA" id="ARBA00022691"/>
    </source>
</evidence>
<keyword evidence="3 5" id="KW-0808">Transferase</keyword>
<keyword evidence="4" id="KW-0949">S-adenosyl-L-methionine</keyword>
<evidence type="ECO:0000256" key="1">
    <source>
        <dbReference type="ARBA" id="ARBA00022553"/>
    </source>
</evidence>
<dbReference type="InterPro" id="IPR029063">
    <property type="entry name" value="SAM-dependent_MTases_sf"/>
</dbReference>
<evidence type="ECO:0000256" key="3">
    <source>
        <dbReference type="ARBA" id="ARBA00022679"/>
    </source>
</evidence>
<dbReference type="Gene3D" id="3.40.50.150">
    <property type="entry name" value="Vaccinia Virus protein VP39"/>
    <property type="match status" value="1"/>
</dbReference>
<sequence>MPWDKGDVPLALQDYVRRTTPATVLIPGCGAGYEVAYLAEAGWNVTAIDFSAAAVTCAQTILCKWAPCVVQADFFTFVPRAPLNLIYERAFFCALPPKMRPQIVQRWAELLPVGGQVAGFFFFDDHPKGPPFGIARPELEQLLHPYFDLIEDQPVSDSIAVFAGKERWQVWRRKP</sequence>
<dbReference type="PANTHER" id="PTHR32183:SF11">
    <property type="entry name" value="THIOL METHYLTRANSFERASE 2-RELATED"/>
    <property type="match status" value="1"/>
</dbReference>
<accession>A0A843YN18</accession>
<dbReference type="Pfam" id="PF05724">
    <property type="entry name" value="TPMT"/>
    <property type="match status" value="1"/>
</dbReference>
<dbReference type="PROSITE" id="PS51585">
    <property type="entry name" value="SAM_MT_TPMT"/>
    <property type="match status" value="1"/>
</dbReference>
<evidence type="ECO:0000256" key="2">
    <source>
        <dbReference type="ARBA" id="ARBA00022603"/>
    </source>
</evidence>
<dbReference type="PANTHER" id="PTHR32183">
    <property type="match status" value="1"/>
</dbReference>
<dbReference type="Proteomes" id="UP000451565">
    <property type="component" value="Unassembled WGS sequence"/>
</dbReference>
<reference evidence="5 6" key="1">
    <citation type="submission" date="2019-10" db="EMBL/GenBank/DDBJ databases">
        <title>Glaciimonas soli sp. nov., a psychrophilic bacterium isolated from the forest soil of a high elevation mountain in Taiwan.</title>
        <authorList>
            <person name="Wang L.-T."/>
            <person name="Shieh W.Y."/>
        </authorList>
    </citation>
    <scope>NUCLEOTIDE SEQUENCE [LARGE SCALE GENOMIC DNA]</scope>
    <source>
        <strain evidence="5 6">GS1</strain>
    </source>
</reference>
<gene>
    <name evidence="5" type="ORF">GEV47_06565</name>
</gene>
<proteinExistence type="predicted"/>
<dbReference type="SUPFAM" id="SSF53335">
    <property type="entry name" value="S-adenosyl-L-methionine-dependent methyltransferases"/>
    <property type="match status" value="1"/>
</dbReference>
<name>A0A843YN18_9BURK</name>
<comment type="caution">
    <text evidence="5">The sequence shown here is derived from an EMBL/GenBank/DDBJ whole genome shotgun (WGS) entry which is preliminary data.</text>
</comment>
<evidence type="ECO:0000313" key="6">
    <source>
        <dbReference type="Proteomes" id="UP000451565"/>
    </source>
</evidence>
<dbReference type="InterPro" id="IPR008854">
    <property type="entry name" value="TPMT"/>
</dbReference>
<evidence type="ECO:0000313" key="5">
    <source>
        <dbReference type="EMBL" id="MQR00340.1"/>
    </source>
</evidence>
<dbReference type="GO" id="GO:0008757">
    <property type="term" value="F:S-adenosylmethionine-dependent methyltransferase activity"/>
    <property type="evidence" value="ECO:0007669"/>
    <property type="project" value="InterPro"/>
</dbReference>
<protein>
    <submittedName>
        <fullName evidence="5">Methyltransferase domain-containing protein</fullName>
    </submittedName>
</protein>
<keyword evidence="6" id="KW-1185">Reference proteome</keyword>
<dbReference type="GO" id="GO:0032259">
    <property type="term" value="P:methylation"/>
    <property type="evidence" value="ECO:0007669"/>
    <property type="project" value="UniProtKB-KW"/>
</dbReference>
<dbReference type="AlphaFoldDB" id="A0A843YN18"/>
<organism evidence="5 6">
    <name type="scientific">Glaciimonas soli</name>
    <dbReference type="NCBI Taxonomy" id="2590999"/>
    <lineage>
        <taxon>Bacteria</taxon>
        <taxon>Pseudomonadati</taxon>
        <taxon>Pseudomonadota</taxon>
        <taxon>Betaproteobacteria</taxon>
        <taxon>Burkholderiales</taxon>
        <taxon>Oxalobacteraceae</taxon>
        <taxon>Glaciimonas</taxon>
    </lineage>
</organism>
<keyword evidence="1" id="KW-0597">Phosphoprotein</keyword>
<dbReference type="OrthoDB" id="9778208at2"/>
<dbReference type="CDD" id="cd02440">
    <property type="entry name" value="AdoMet_MTases"/>
    <property type="match status" value="1"/>
</dbReference>
<dbReference type="EMBL" id="WINI01000003">
    <property type="protein sequence ID" value="MQR00340.1"/>
    <property type="molecule type" value="Genomic_DNA"/>
</dbReference>